<evidence type="ECO:0000313" key="3">
    <source>
        <dbReference type="Proteomes" id="UP000320239"/>
    </source>
</evidence>
<dbReference type="OrthoDB" id="10006622at2"/>
<organism evidence="2 3">
    <name type="scientific">Actinoplanes teichomyceticus</name>
    <dbReference type="NCBI Taxonomy" id="1867"/>
    <lineage>
        <taxon>Bacteria</taxon>
        <taxon>Bacillati</taxon>
        <taxon>Actinomycetota</taxon>
        <taxon>Actinomycetes</taxon>
        <taxon>Micromonosporales</taxon>
        <taxon>Micromonosporaceae</taxon>
        <taxon>Actinoplanes</taxon>
    </lineage>
</organism>
<keyword evidence="3" id="KW-1185">Reference proteome</keyword>
<evidence type="ECO:0000313" key="2">
    <source>
        <dbReference type="EMBL" id="TWG12942.1"/>
    </source>
</evidence>
<name>A0A561VMX1_ACTTI</name>
<keyword evidence="1" id="KW-1133">Transmembrane helix</keyword>
<dbReference type="EMBL" id="VIWY01000005">
    <property type="protein sequence ID" value="TWG12942.1"/>
    <property type="molecule type" value="Genomic_DNA"/>
</dbReference>
<feature type="transmembrane region" description="Helical" evidence="1">
    <location>
        <begin position="12"/>
        <end position="31"/>
    </location>
</feature>
<gene>
    <name evidence="2" type="ORF">FHX34_105810</name>
</gene>
<dbReference type="Proteomes" id="UP000320239">
    <property type="component" value="Unassembled WGS sequence"/>
</dbReference>
<feature type="transmembrane region" description="Helical" evidence="1">
    <location>
        <begin position="43"/>
        <end position="63"/>
    </location>
</feature>
<proteinExistence type="predicted"/>
<dbReference type="RefSeq" id="WP_122978553.1">
    <property type="nucleotide sequence ID" value="NZ_BOMX01000091.1"/>
</dbReference>
<keyword evidence="1" id="KW-0472">Membrane</keyword>
<sequence>MSRPWRAGTWRQAVITYSAVLPVSLVLHLVLGPLTAPWPRLSVIVVNAAVLVASLNWVLLPALHRVTRGWAVRSAQKGAEEAVDLSRGST</sequence>
<dbReference type="AlphaFoldDB" id="A0A561VMX1"/>
<accession>A0A561VMX1</accession>
<comment type="caution">
    <text evidence="2">The sequence shown here is derived from an EMBL/GenBank/DDBJ whole genome shotgun (WGS) entry which is preliminary data.</text>
</comment>
<reference evidence="2 3" key="1">
    <citation type="submission" date="2019-06" db="EMBL/GenBank/DDBJ databases">
        <title>Sequencing the genomes of 1000 actinobacteria strains.</title>
        <authorList>
            <person name="Klenk H.-P."/>
        </authorList>
    </citation>
    <scope>NUCLEOTIDE SEQUENCE [LARGE SCALE GENOMIC DNA]</scope>
    <source>
        <strain evidence="2 3">DSM 43866</strain>
    </source>
</reference>
<evidence type="ECO:0000256" key="1">
    <source>
        <dbReference type="SAM" id="Phobius"/>
    </source>
</evidence>
<protein>
    <submittedName>
        <fullName evidence="2">Uncharacterized protein</fullName>
    </submittedName>
</protein>
<keyword evidence="1" id="KW-0812">Transmembrane</keyword>